<evidence type="ECO:0000256" key="4">
    <source>
        <dbReference type="ARBA" id="ARBA00022692"/>
    </source>
</evidence>
<dbReference type="InterPro" id="IPR033945">
    <property type="entry name" value="Cyt_c_oxase_su3_dom"/>
</dbReference>
<evidence type="ECO:0000256" key="6">
    <source>
        <dbReference type="ARBA" id="ARBA00022989"/>
    </source>
</evidence>
<name>A0A3S8V0G0_9HYME</name>
<accession>A0A3S8V0G0</accession>
<dbReference type="PROSITE" id="PS50253">
    <property type="entry name" value="COX3"/>
    <property type="match status" value="1"/>
</dbReference>
<feature type="transmembrane region" description="Helical" evidence="9">
    <location>
        <begin position="244"/>
        <end position="263"/>
    </location>
</feature>
<keyword evidence="6 9" id="KW-1133">Transmembrane helix</keyword>
<reference evidence="11" key="1">
    <citation type="journal article" date="2018" name="Mol. Phylogenet. Evol.">
        <title>Mitochondrial phylogenomics of the Hymenoptera.</title>
        <authorList>
            <person name="Tang P."/>
            <person name="Zhu J.C."/>
            <person name="Zheng B.Y."/>
            <person name="Wei S.J."/>
            <person name="Sharkey M."/>
            <person name="Chen X.X."/>
            <person name="Vogler A.P."/>
        </authorList>
    </citation>
    <scope>NUCLEOTIDE SEQUENCE</scope>
</reference>
<feature type="transmembrane region" description="Helical" evidence="9">
    <location>
        <begin position="200"/>
        <end position="224"/>
    </location>
</feature>
<evidence type="ECO:0000256" key="8">
    <source>
        <dbReference type="RuleBase" id="RU003375"/>
    </source>
</evidence>
<evidence type="ECO:0000256" key="2">
    <source>
        <dbReference type="ARBA" id="ARBA00010581"/>
    </source>
</evidence>
<dbReference type="AlphaFoldDB" id="A0A3S8V0G0"/>
<protein>
    <recommendedName>
        <fullName evidence="3 8">Cytochrome c oxidase subunit 3</fullName>
    </recommendedName>
</protein>
<dbReference type="GO" id="GO:0004129">
    <property type="term" value="F:cytochrome-c oxidase activity"/>
    <property type="evidence" value="ECO:0007669"/>
    <property type="project" value="InterPro"/>
</dbReference>
<dbReference type="Pfam" id="PF00510">
    <property type="entry name" value="COX3"/>
    <property type="match status" value="1"/>
</dbReference>
<evidence type="ECO:0000256" key="1">
    <source>
        <dbReference type="ARBA" id="ARBA00004141"/>
    </source>
</evidence>
<evidence type="ECO:0000256" key="3">
    <source>
        <dbReference type="ARBA" id="ARBA00015944"/>
    </source>
</evidence>
<dbReference type="InterPro" id="IPR024791">
    <property type="entry name" value="Cyt_c/ubiquinol_Oxase_su3"/>
</dbReference>
<feature type="transmembrane region" description="Helical" evidence="9">
    <location>
        <begin position="45"/>
        <end position="62"/>
    </location>
</feature>
<dbReference type="SUPFAM" id="SSF81452">
    <property type="entry name" value="Cytochrome c oxidase subunit III-like"/>
    <property type="match status" value="1"/>
</dbReference>
<dbReference type="InterPro" id="IPR035973">
    <property type="entry name" value="Cyt_c_oxidase_su3-like_sf"/>
</dbReference>
<evidence type="ECO:0000256" key="5">
    <source>
        <dbReference type="ARBA" id="ARBA00022967"/>
    </source>
</evidence>
<feature type="transmembrane region" description="Helical" evidence="9">
    <location>
        <begin position="82"/>
        <end position="106"/>
    </location>
</feature>
<dbReference type="CDD" id="cd01665">
    <property type="entry name" value="Cyt_c_Oxidase_III"/>
    <property type="match status" value="1"/>
</dbReference>
<dbReference type="PANTHER" id="PTHR11403:SF7">
    <property type="entry name" value="CYTOCHROME C OXIDASE SUBUNIT 3"/>
    <property type="match status" value="1"/>
</dbReference>
<dbReference type="InterPro" id="IPR000298">
    <property type="entry name" value="Cyt_c_oxidase-like_su3"/>
</dbReference>
<dbReference type="PANTHER" id="PTHR11403">
    <property type="entry name" value="CYTOCHROME C OXIDASE SUBUNIT III"/>
    <property type="match status" value="1"/>
</dbReference>
<evidence type="ECO:0000256" key="9">
    <source>
        <dbReference type="SAM" id="Phobius"/>
    </source>
</evidence>
<organism evidence="11">
    <name type="scientific">Dendrocerus sp. ZJUH_2016009</name>
    <dbReference type="NCBI Taxonomy" id="2491154"/>
    <lineage>
        <taxon>Eukaryota</taxon>
        <taxon>Metazoa</taxon>
        <taxon>Ecdysozoa</taxon>
        <taxon>Arthropoda</taxon>
        <taxon>Hexapoda</taxon>
        <taxon>Insecta</taxon>
        <taxon>Pterygota</taxon>
        <taxon>Neoptera</taxon>
        <taxon>Endopterygota</taxon>
        <taxon>Hymenoptera</taxon>
        <taxon>Apocrita</taxon>
        <taxon>Ceraphronoidea</taxon>
        <taxon>Megaspilidae</taxon>
        <taxon>Dendrocerus</taxon>
    </lineage>
</organism>
<dbReference type="GO" id="GO:0005739">
    <property type="term" value="C:mitochondrion"/>
    <property type="evidence" value="ECO:0007669"/>
    <property type="project" value="TreeGrafter"/>
</dbReference>
<comment type="subcellular location">
    <subcellularLocation>
        <location evidence="1">Membrane</location>
        <topology evidence="1">Multi-pass membrane protein</topology>
    </subcellularLocation>
</comment>
<dbReference type="InterPro" id="IPR013833">
    <property type="entry name" value="Cyt_c_oxidase_su3_a-hlx"/>
</dbReference>
<evidence type="ECO:0000259" key="10">
    <source>
        <dbReference type="PROSITE" id="PS50253"/>
    </source>
</evidence>
<dbReference type="Gene3D" id="1.20.120.80">
    <property type="entry name" value="Cytochrome c oxidase, subunit III, four-helix bundle"/>
    <property type="match status" value="1"/>
</dbReference>
<dbReference type="GO" id="GO:0016020">
    <property type="term" value="C:membrane"/>
    <property type="evidence" value="ECO:0007669"/>
    <property type="project" value="UniProtKB-SubCell"/>
</dbReference>
<feature type="transmembrane region" description="Helical" evidence="9">
    <location>
        <begin position="20"/>
        <end position="38"/>
    </location>
</feature>
<comment type="similarity">
    <text evidence="2 8">Belongs to the cytochrome c oxidase subunit 3 family.</text>
</comment>
<keyword evidence="4 8" id="KW-0812">Transmembrane</keyword>
<proteinExistence type="inferred from homology"/>
<keyword evidence="7 9" id="KW-0472">Membrane</keyword>
<keyword evidence="5" id="KW-1278">Translocase</keyword>
<feature type="transmembrane region" description="Helical" evidence="9">
    <location>
        <begin position="158"/>
        <end position="180"/>
    </location>
</feature>
<gene>
    <name evidence="11" type="primary">cox3</name>
</gene>
<geneLocation type="mitochondrion" evidence="11"/>
<dbReference type="GO" id="GO:0006123">
    <property type="term" value="P:mitochondrial electron transport, cytochrome c to oxygen"/>
    <property type="evidence" value="ECO:0007669"/>
    <property type="project" value="TreeGrafter"/>
</dbReference>
<dbReference type="Gene3D" id="1.10.287.70">
    <property type="match status" value="1"/>
</dbReference>
<keyword evidence="8 11" id="KW-0496">Mitochondrion</keyword>
<dbReference type="EMBL" id="MG923490">
    <property type="protein sequence ID" value="AZL93169.1"/>
    <property type="molecule type" value="Genomic_DNA"/>
</dbReference>
<feature type="domain" description="Heme-copper oxidase subunit III family profile" evidence="10">
    <location>
        <begin position="8"/>
        <end position="265"/>
    </location>
</feature>
<evidence type="ECO:0000256" key="7">
    <source>
        <dbReference type="ARBA" id="ARBA00023136"/>
    </source>
</evidence>
<sequence>MNNFLPSQNHPFHLTSLSPWPILMSINLMNLLISIVNLFQTKMNWNLFINMMIIMFLMYLWWSNVINESLYVGSHNLTIMNLLKMGMIFFIASELMFFVSFFWTYFHLSLSPNIEIGASWPPLGINLFNPYNVPLLNTLILLSSGITITWTHHSMINLIYFQSQISLLFTIILGIYFSYWQFNEYTNAFFSFYDSSFSSIFFMATGFHGIHVLIGTTFNSINFIRMLKDQFSNFHHCGFELSAWYWHFVDVVWLFLYILIYWWPY</sequence>
<evidence type="ECO:0000313" key="11">
    <source>
        <dbReference type="EMBL" id="AZL93169.1"/>
    </source>
</evidence>
<comment type="function">
    <text evidence="8">Component of the cytochrome c oxidase, the last enzyme in the mitochondrial electron transport chain which drives oxidative phosphorylation. The respiratory chain contains 3 multisubunit complexes succinate dehydrogenase (complex II, CII), ubiquinol-cytochrome c oxidoreductase (cytochrome b-c1 complex, complex III, CIII) and cytochrome c oxidase (complex IV, CIV), that cooperate to transfer electrons derived from NADH and succinate to molecular oxygen, creating an electrochemical gradient over the inner membrane that drives transmembrane transport and the ATP synthase. Cytochrome c oxidase is the component of the respiratory chain that catalyzes the reduction of oxygen to water. Electrons originating from reduced cytochrome c in the intermembrane space (IMS) are transferred via the dinuclear copper A center (CU(A)) of subunit 2 and heme A of subunit 1 to the active site in subunit 1, a binuclear center (BNC) formed by heme A3 and copper B (CU(B)). The BNC reduces molecular oxygen to 2 water molecules using 4 electrons from cytochrome c in the IMS and 4 protons from the mitochondrial matrix.</text>
</comment>